<dbReference type="InterPro" id="IPR009057">
    <property type="entry name" value="Homeodomain-like_sf"/>
</dbReference>
<dbReference type="PANTHER" id="PTHR30055">
    <property type="entry name" value="HTH-TYPE TRANSCRIPTIONAL REGULATOR RUTR"/>
    <property type="match status" value="1"/>
</dbReference>
<feature type="DNA-binding region" description="H-T-H motif" evidence="2">
    <location>
        <begin position="38"/>
        <end position="57"/>
    </location>
</feature>
<dbReference type="Gene3D" id="1.10.357.10">
    <property type="entry name" value="Tetracycline Repressor, domain 2"/>
    <property type="match status" value="2"/>
</dbReference>
<evidence type="ECO:0000259" key="3">
    <source>
        <dbReference type="PROSITE" id="PS50977"/>
    </source>
</evidence>
<dbReference type="AlphaFoldDB" id="U3A241"/>
<accession>U3A241</accession>
<organism evidence="4 5">
    <name type="scientific">Caenibius tardaugens NBRC 16725</name>
    <dbReference type="NCBI Taxonomy" id="1219035"/>
    <lineage>
        <taxon>Bacteria</taxon>
        <taxon>Pseudomonadati</taxon>
        <taxon>Pseudomonadota</taxon>
        <taxon>Alphaproteobacteria</taxon>
        <taxon>Sphingomonadales</taxon>
        <taxon>Erythrobacteraceae</taxon>
        <taxon>Caenibius</taxon>
    </lineage>
</organism>
<dbReference type="GO" id="GO:0000976">
    <property type="term" value="F:transcription cis-regulatory region binding"/>
    <property type="evidence" value="ECO:0007669"/>
    <property type="project" value="TreeGrafter"/>
</dbReference>
<dbReference type="RefSeq" id="WP_021689710.1">
    <property type="nucleotide sequence ID" value="NZ_BASZ01000004.1"/>
</dbReference>
<evidence type="ECO:0000256" key="2">
    <source>
        <dbReference type="PROSITE-ProRule" id="PRU00335"/>
    </source>
</evidence>
<protein>
    <recommendedName>
        <fullName evidence="3">HTH tetR-type domain-containing protein</fullName>
    </recommendedName>
</protein>
<proteinExistence type="predicted"/>
<dbReference type="KEGG" id="ntd:EGO55_09210"/>
<dbReference type="eggNOG" id="COG1309">
    <property type="taxonomic scope" value="Bacteria"/>
</dbReference>
<dbReference type="GO" id="GO:0003700">
    <property type="term" value="F:DNA-binding transcription factor activity"/>
    <property type="evidence" value="ECO:0007669"/>
    <property type="project" value="TreeGrafter"/>
</dbReference>
<dbReference type="Pfam" id="PF00440">
    <property type="entry name" value="TetR_N"/>
    <property type="match status" value="2"/>
</dbReference>
<reference evidence="4 5" key="1">
    <citation type="submission" date="2013-09" db="EMBL/GenBank/DDBJ databases">
        <title>Whole genome shotgun sequence of Novosphingobium tardaugens NBRC 16725.</title>
        <authorList>
            <person name="Isaki S."/>
            <person name="Hosoyama A."/>
            <person name="Tsuchikane K."/>
            <person name="Katsumata H."/>
            <person name="Ando Y."/>
            <person name="Yamazaki S."/>
            <person name="Fujita N."/>
        </authorList>
    </citation>
    <scope>NUCLEOTIDE SEQUENCE [LARGE SCALE GENOMIC DNA]</scope>
    <source>
        <strain evidence="4 5">NBRC 16725</strain>
    </source>
</reference>
<dbReference type="EMBL" id="BASZ01000004">
    <property type="protein sequence ID" value="GAD48803.1"/>
    <property type="molecule type" value="Genomic_DNA"/>
</dbReference>
<dbReference type="PANTHER" id="PTHR30055:SF146">
    <property type="entry name" value="HTH-TYPE TRANSCRIPTIONAL DUAL REGULATOR CECR"/>
    <property type="match status" value="1"/>
</dbReference>
<keyword evidence="1 2" id="KW-0238">DNA-binding</keyword>
<dbReference type="Pfam" id="PF14246">
    <property type="entry name" value="TetR_C_7"/>
    <property type="match status" value="1"/>
</dbReference>
<dbReference type="OrthoDB" id="9795242at2"/>
<feature type="domain" description="HTH tetR-type" evidence="3">
    <location>
        <begin position="15"/>
        <end position="75"/>
    </location>
</feature>
<sequence>MARNTTSAVSSTDQTAVRERLLRATQDLILARGFFDANLDDIARRAGISKQTIYACFTSKQHLFEEVLRLTLSEARAEPIGDIAALPINEAVRACAHWVETAAMSANNCELYRANIAAASASPAFAADLHRQRLSSSRIGAALATHPGNKTLSSLPPHRVAAILGVLAIAGCHQLLGIAPTPDEHEARLRGMVQLFSGGWHMPVRPLSCAERPLPDTTCAITETGGRLSAARWEELLRIAAGSFSRSGIRRTSVEEIGAAAGISKMTIYKRFGNKQRLFAAALEQAVDDLLAARQPLGFTDDIHTSLATIALQEDRFAQRTDRVQLLRLLVTEAPSHPDSTHRAWARLTAPSRRELATQLAQWQAADRLHIADPLIAAEQFLLLATRGNQRLTDTLAWDENDAQTHAEDIATLFYR</sequence>
<dbReference type="InterPro" id="IPR001647">
    <property type="entry name" value="HTH_TetR"/>
</dbReference>
<dbReference type="PRINTS" id="PR00455">
    <property type="entry name" value="HTHTETR"/>
</dbReference>
<evidence type="ECO:0000313" key="4">
    <source>
        <dbReference type="EMBL" id="GAD48803.1"/>
    </source>
</evidence>
<dbReference type="PROSITE" id="PS50977">
    <property type="entry name" value="HTH_TETR_2"/>
    <property type="match status" value="2"/>
</dbReference>
<feature type="DNA-binding region" description="H-T-H motif" evidence="2">
    <location>
        <begin position="253"/>
        <end position="272"/>
    </location>
</feature>
<evidence type="ECO:0000313" key="5">
    <source>
        <dbReference type="Proteomes" id="UP000016568"/>
    </source>
</evidence>
<gene>
    <name evidence="4" type="ORF">NT2_04_02150</name>
</gene>
<dbReference type="Proteomes" id="UP000016568">
    <property type="component" value="Unassembled WGS sequence"/>
</dbReference>
<dbReference type="InterPro" id="IPR039536">
    <property type="entry name" value="TetR_C_Proteobacteria"/>
</dbReference>
<name>U3A241_9SPHN</name>
<comment type="caution">
    <text evidence="4">The sequence shown here is derived from an EMBL/GenBank/DDBJ whole genome shotgun (WGS) entry which is preliminary data.</text>
</comment>
<dbReference type="SUPFAM" id="SSF46689">
    <property type="entry name" value="Homeodomain-like"/>
    <property type="match status" value="2"/>
</dbReference>
<evidence type="ECO:0000256" key="1">
    <source>
        <dbReference type="ARBA" id="ARBA00023125"/>
    </source>
</evidence>
<feature type="domain" description="HTH tetR-type" evidence="3">
    <location>
        <begin position="230"/>
        <end position="290"/>
    </location>
</feature>
<keyword evidence="5" id="KW-1185">Reference proteome</keyword>
<dbReference type="InterPro" id="IPR050109">
    <property type="entry name" value="HTH-type_TetR-like_transc_reg"/>
</dbReference>